<accession>A0A7X6K5E2</accession>
<feature type="compositionally biased region" description="Pro residues" evidence="4">
    <location>
        <begin position="88"/>
        <end position="100"/>
    </location>
</feature>
<feature type="domain" description="Plastocyanin-like" evidence="5">
    <location>
        <begin position="495"/>
        <end position="593"/>
    </location>
</feature>
<evidence type="ECO:0000256" key="2">
    <source>
        <dbReference type="ARBA" id="ARBA00023002"/>
    </source>
</evidence>
<evidence type="ECO:0000259" key="5">
    <source>
        <dbReference type="Pfam" id="PF07732"/>
    </source>
</evidence>
<dbReference type="Proteomes" id="UP000544090">
    <property type="component" value="Unassembled WGS sequence"/>
</dbReference>
<dbReference type="Gene3D" id="2.60.40.420">
    <property type="entry name" value="Cupredoxins - blue copper proteins"/>
    <property type="match status" value="2"/>
</dbReference>
<dbReference type="EMBL" id="JAAZSQ010000014">
    <property type="protein sequence ID" value="NKX55630.1"/>
    <property type="molecule type" value="Genomic_DNA"/>
</dbReference>
<dbReference type="PANTHER" id="PTHR11709:SF394">
    <property type="entry name" value="FI03373P-RELATED"/>
    <property type="match status" value="1"/>
</dbReference>
<name>A0A7X6K5E2_9MICC</name>
<evidence type="ECO:0000313" key="7">
    <source>
        <dbReference type="Proteomes" id="UP000544090"/>
    </source>
</evidence>
<dbReference type="Pfam" id="PF07732">
    <property type="entry name" value="Cu-oxidase_3"/>
    <property type="match status" value="2"/>
</dbReference>
<reference evidence="6 7" key="1">
    <citation type="submission" date="2020-04" db="EMBL/GenBank/DDBJ databases">
        <title>Arthrobacter sp. nov.</title>
        <authorList>
            <person name="Liu S."/>
        </authorList>
    </citation>
    <scope>NUCLEOTIDE SEQUENCE [LARGE SCALE GENOMIC DNA]</scope>
    <source>
        <strain evidence="6 7">E918</strain>
    </source>
</reference>
<dbReference type="InterPro" id="IPR045087">
    <property type="entry name" value="Cu-oxidase_fam"/>
</dbReference>
<feature type="domain" description="Plastocyanin-like" evidence="5">
    <location>
        <begin position="120"/>
        <end position="207"/>
    </location>
</feature>
<protein>
    <submittedName>
        <fullName evidence="6">Multicopper oxidase domain-containing protein</fullName>
    </submittedName>
</protein>
<dbReference type="GO" id="GO:0005507">
    <property type="term" value="F:copper ion binding"/>
    <property type="evidence" value="ECO:0007669"/>
    <property type="project" value="InterPro"/>
</dbReference>
<dbReference type="InterPro" id="IPR011707">
    <property type="entry name" value="Cu-oxidase-like_N"/>
</dbReference>
<dbReference type="RefSeq" id="WP_168487305.1">
    <property type="nucleotide sequence ID" value="NZ_JAAZSQ010000014.1"/>
</dbReference>
<sequence>MAKTTLFRRQGPGLSAAPQTVGSGRGAVLDLYINEGFVPMVDGALVYHRGFGDRPTAVRDPEPSLAAAPRVFTASGQLVVSRTYPLGRPAPPAGRPAPLRPDPEERGYYLPRRAYWASYFPDRTIIAETGSTIRLRIHNRLAQPHQLAIHGAGPNRGDVGSGRIAPGATARLELRAPAPGTYLFSDPSNAPVERTLGLYGALVVIDPARAWHLGPNGPEFERQWLWLCHNVVPEWARVAARGGTVQAGGTDIAPRYFTLNGFAGFQSLAVTKDPELNEAREEDTLPSGFPRRTDVRDFSRSPAPGTVLTGQLIRMANAGLVGHQLHFHGNHVWTVRANGRDFPREDGSVMADGHISLQQWEDTVSLMPLERKESVLPMFRPPDVVDAVWNARRTDWKYPMHCHAEPSQTAAGGLYPGGLVADWVLAAGPTPDQHHLYASQVDFASDQPHEGSPETQFRQRPQVAMELDFFGRELEFPDGSEHDVWGFESGKSGRGLPSPLVRATEGQIVHGTIKPSKRVHTIHWHGIEPDPRNDGVGHTSFEVTGHYTYQWRPDVAEAGNPNRGAAGTYFYHCHVNTPLHVQMGMFGPIIIDPAVDPADPPARGTRRLFIDGPEYDIATETLLLPYSLDSRWHELNHAAGLSGEDAGLNRFQADHFYLLGGNVPTRPRGDRVWSISSMRANVAGSGRAPTLVRMVNADYFPTLTEFTDMGGNPVAMAELVSHDGRPFRHTQDPDGPAVPVWATDSPLITNRIASGAAEKYDYLLRPPAPGQYLITVKFLTWVPGRVRAVRRVTVTAR</sequence>
<feature type="region of interest" description="Disordered" evidence="4">
    <location>
        <begin position="83"/>
        <end position="104"/>
    </location>
</feature>
<proteinExistence type="predicted"/>
<organism evidence="6 7">
    <name type="scientific">Arthrobacter mobilis</name>
    <dbReference type="NCBI Taxonomy" id="2724944"/>
    <lineage>
        <taxon>Bacteria</taxon>
        <taxon>Bacillati</taxon>
        <taxon>Actinomycetota</taxon>
        <taxon>Actinomycetes</taxon>
        <taxon>Micrococcales</taxon>
        <taxon>Micrococcaceae</taxon>
        <taxon>Arthrobacter</taxon>
    </lineage>
</organism>
<evidence type="ECO:0000313" key="6">
    <source>
        <dbReference type="EMBL" id="NKX55630.1"/>
    </source>
</evidence>
<dbReference type="SUPFAM" id="SSF49503">
    <property type="entry name" value="Cupredoxins"/>
    <property type="match status" value="3"/>
</dbReference>
<feature type="region of interest" description="Disordered" evidence="4">
    <location>
        <begin position="1"/>
        <end position="21"/>
    </location>
</feature>
<dbReference type="PANTHER" id="PTHR11709">
    <property type="entry name" value="MULTI-COPPER OXIDASE"/>
    <property type="match status" value="1"/>
</dbReference>
<keyword evidence="3" id="KW-0186">Copper</keyword>
<dbReference type="InterPro" id="IPR008972">
    <property type="entry name" value="Cupredoxin"/>
</dbReference>
<evidence type="ECO:0000256" key="1">
    <source>
        <dbReference type="ARBA" id="ARBA00022723"/>
    </source>
</evidence>
<keyword evidence="1" id="KW-0479">Metal-binding</keyword>
<keyword evidence="2" id="KW-0560">Oxidoreductase</keyword>
<evidence type="ECO:0000256" key="3">
    <source>
        <dbReference type="ARBA" id="ARBA00023008"/>
    </source>
</evidence>
<comment type="caution">
    <text evidence="6">The sequence shown here is derived from an EMBL/GenBank/DDBJ whole genome shotgun (WGS) entry which is preliminary data.</text>
</comment>
<keyword evidence="7" id="KW-1185">Reference proteome</keyword>
<evidence type="ECO:0000256" key="4">
    <source>
        <dbReference type="SAM" id="MobiDB-lite"/>
    </source>
</evidence>
<dbReference type="AlphaFoldDB" id="A0A7X6K5E2"/>
<gene>
    <name evidence="6" type="ORF">HGG74_14010</name>
</gene>
<dbReference type="GO" id="GO:0016491">
    <property type="term" value="F:oxidoreductase activity"/>
    <property type="evidence" value="ECO:0007669"/>
    <property type="project" value="UniProtKB-KW"/>
</dbReference>